<keyword evidence="2" id="KW-1133">Transmembrane helix</keyword>
<keyword evidence="2" id="KW-0472">Membrane</keyword>
<sequence>MARPSLATAAHRPEQSARVGAGVARCVAVRSVVPTGATQRRGSSSPRRSRERHGRNTTSGCSRRLPAWSLSVVTGPRGRVVGMAAVAQSRTRTACVGGVPQSRGAMTCGVIATVGAALVVDVLAGEHPIHTLALVVLVGAVTGLSRWIAPRFRGLLSLLNATIVAQPALHLAGKWLGRSAEGSGLEWPAPAGVWHGLVPDGVTGTQLAATVLIVAMVLICGAAADLVVGYLRARFPRLTQRSRSVRRPGVRLPRVRRHGSMLRWCGWRLQSARRGPPGAGAPGC</sequence>
<name>A0A1I5IGN2_PSUAM</name>
<evidence type="ECO:0000256" key="2">
    <source>
        <dbReference type="SAM" id="Phobius"/>
    </source>
</evidence>
<keyword evidence="2" id="KW-0812">Transmembrane</keyword>
<dbReference type="STRING" id="260086.SAMN05216207_11024"/>
<evidence type="ECO:0000313" key="3">
    <source>
        <dbReference type="EMBL" id="SFO59828.1"/>
    </source>
</evidence>
<dbReference type="EMBL" id="FOUY01000102">
    <property type="protein sequence ID" value="SFO59828.1"/>
    <property type="molecule type" value="Genomic_DNA"/>
</dbReference>
<gene>
    <name evidence="3" type="ORF">SAMN05216207_11024</name>
</gene>
<feature type="transmembrane region" description="Helical" evidence="2">
    <location>
        <begin position="104"/>
        <end position="124"/>
    </location>
</feature>
<organism evidence="3 4">
    <name type="scientific">Pseudonocardia ammonioxydans</name>
    <dbReference type="NCBI Taxonomy" id="260086"/>
    <lineage>
        <taxon>Bacteria</taxon>
        <taxon>Bacillati</taxon>
        <taxon>Actinomycetota</taxon>
        <taxon>Actinomycetes</taxon>
        <taxon>Pseudonocardiales</taxon>
        <taxon>Pseudonocardiaceae</taxon>
        <taxon>Pseudonocardia</taxon>
    </lineage>
</organism>
<evidence type="ECO:0000256" key="1">
    <source>
        <dbReference type="SAM" id="MobiDB-lite"/>
    </source>
</evidence>
<feature type="transmembrane region" description="Helical" evidence="2">
    <location>
        <begin position="131"/>
        <end position="149"/>
    </location>
</feature>
<proteinExistence type="predicted"/>
<feature type="region of interest" description="Disordered" evidence="1">
    <location>
        <begin position="34"/>
        <end position="62"/>
    </location>
</feature>
<feature type="transmembrane region" description="Helical" evidence="2">
    <location>
        <begin position="207"/>
        <end position="231"/>
    </location>
</feature>
<protein>
    <submittedName>
        <fullName evidence="3">Uncharacterized protein</fullName>
    </submittedName>
</protein>
<accession>A0A1I5IGN2</accession>
<dbReference type="Proteomes" id="UP000199614">
    <property type="component" value="Unassembled WGS sequence"/>
</dbReference>
<reference evidence="3 4" key="1">
    <citation type="submission" date="2016-10" db="EMBL/GenBank/DDBJ databases">
        <authorList>
            <person name="de Groot N.N."/>
        </authorList>
    </citation>
    <scope>NUCLEOTIDE SEQUENCE [LARGE SCALE GENOMIC DNA]</scope>
    <source>
        <strain evidence="3 4">CGMCC 4.1877</strain>
    </source>
</reference>
<evidence type="ECO:0000313" key="4">
    <source>
        <dbReference type="Proteomes" id="UP000199614"/>
    </source>
</evidence>
<keyword evidence="4" id="KW-1185">Reference proteome</keyword>
<dbReference type="AlphaFoldDB" id="A0A1I5IGN2"/>